<evidence type="ECO:0000313" key="2">
    <source>
        <dbReference type="Proteomes" id="UP001145114"/>
    </source>
</evidence>
<keyword evidence="2" id="KW-1185">Reference proteome</keyword>
<name>A0ACC1HT14_9FUNG</name>
<accession>A0ACC1HT14</accession>
<dbReference type="Proteomes" id="UP001145114">
    <property type="component" value="Unassembled WGS sequence"/>
</dbReference>
<protein>
    <submittedName>
        <fullName evidence="1">Uncharacterized protein</fullName>
    </submittedName>
</protein>
<gene>
    <name evidence="1" type="ORF">EV182_002166</name>
</gene>
<organism evidence="1 2">
    <name type="scientific">Spiromyces aspiralis</name>
    <dbReference type="NCBI Taxonomy" id="68401"/>
    <lineage>
        <taxon>Eukaryota</taxon>
        <taxon>Fungi</taxon>
        <taxon>Fungi incertae sedis</taxon>
        <taxon>Zoopagomycota</taxon>
        <taxon>Kickxellomycotina</taxon>
        <taxon>Kickxellomycetes</taxon>
        <taxon>Kickxellales</taxon>
        <taxon>Kickxellaceae</taxon>
        <taxon>Spiromyces</taxon>
    </lineage>
</organism>
<comment type="caution">
    <text evidence="1">The sequence shown here is derived from an EMBL/GenBank/DDBJ whole genome shotgun (WGS) entry which is preliminary data.</text>
</comment>
<dbReference type="EMBL" id="JAMZIH010000415">
    <property type="protein sequence ID" value="KAJ1679382.1"/>
    <property type="molecule type" value="Genomic_DNA"/>
</dbReference>
<reference evidence="1" key="1">
    <citation type="submission" date="2022-06" db="EMBL/GenBank/DDBJ databases">
        <title>Phylogenomic reconstructions and comparative analyses of Kickxellomycotina fungi.</title>
        <authorList>
            <person name="Reynolds N.K."/>
            <person name="Stajich J.E."/>
            <person name="Barry K."/>
            <person name="Grigoriev I.V."/>
            <person name="Crous P."/>
            <person name="Smith M.E."/>
        </authorList>
    </citation>
    <scope>NUCLEOTIDE SEQUENCE</scope>
    <source>
        <strain evidence="1">RSA 2271</strain>
    </source>
</reference>
<sequence length="436" mass="48067">MLLANMFYQLVIVCLSAQALLVPVVLAAALTGGKIARIVGGTSVVDLSNTPKEPSLLDQHLEQLIQSVNARNVSLVFGKDKVDSGDSLPATTRDSDVESIPFNQTLINEILTALYYSAITYSSDSDIKGWNCTVVCGQELVAGTDVSVAWNLNDPAAKGYIGHDNKSKTIVVAFEGTDTSEGWNSDVHLKLVRQVAGPARLQCVIWFPKGASKDDAWGRAHEGFTDTVSEIYKNTKSTVRDLSEKYSDSTILFTGHSRGAALSALYFGLFLNDNKDFAQRTRIITFGQPRVGDEDLAKHLNSFNAIEAYRVVHQDDIVPHLPPQALGYRQCFQQLWLREREDDEKRRRQPHTGASGPLQPRADDNDTQSIEQAFSETASEDYALYLCGDGKMVGQVDDCKPNSVLIALHGRSDHHLDNYIKGLRKVEQDKHMGKIA</sequence>
<proteinExistence type="predicted"/>
<evidence type="ECO:0000313" key="1">
    <source>
        <dbReference type="EMBL" id="KAJ1679382.1"/>
    </source>
</evidence>